<name>A0AAE0I1Y6_9PEZI</name>
<protein>
    <submittedName>
        <fullName evidence="1">Uncharacterized protein</fullName>
    </submittedName>
</protein>
<reference evidence="1" key="1">
    <citation type="journal article" date="2023" name="Mol. Phylogenet. Evol.">
        <title>Genome-scale phylogeny and comparative genomics of the fungal order Sordariales.</title>
        <authorList>
            <person name="Hensen N."/>
            <person name="Bonometti L."/>
            <person name="Westerberg I."/>
            <person name="Brannstrom I.O."/>
            <person name="Guillou S."/>
            <person name="Cros-Aarteil S."/>
            <person name="Calhoun S."/>
            <person name="Haridas S."/>
            <person name="Kuo A."/>
            <person name="Mondo S."/>
            <person name="Pangilinan J."/>
            <person name="Riley R."/>
            <person name="LaButti K."/>
            <person name="Andreopoulos B."/>
            <person name="Lipzen A."/>
            <person name="Chen C."/>
            <person name="Yan M."/>
            <person name="Daum C."/>
            <person name="Ng V."/>
            <person name="Clum A."/>
            <person name="Steindorff A."/>
            <person name="Ohm R.A."/>
            <person name="Martin F."/>
            <person name="Silar P."/>
            <person name="Natvig D.O."/>
            <person name="Lalanne C."/>
            <person name="Gautier V."/>
            <person name="Ament-Velasquez S.L."/>
            <person name="Kruys A."/>
            <person name="Hutchinson M.I."/>
            <person name="Powell A.J."/>
            <person name="Barry K."/>
            <person name="Miller A.N."/>
            <person name="Grigoriev I.V."/>
            <person name="Debuchy R."/>
            <person name="Gladieux P."/>
            <person name="Hiltunen Thoren M."/>
            <person name="Johannesson H."/>
        </authorList>
    </citation>
    <scope>NUCLEOTIDE SEQUENCE</scope>
    <source>
        <strain evidence="1">CBS 118394</strain>
    </source>
</reference>
<proteinExistence type="predicted"/>
<dbReference type="EMBL" id="JAUEDM010000005">
    <property type="protein sequence ID" value="KAK3317109.1"/>
    <property type="molecule type" value="Genomic_DNA"/>
</dbReference>
<evidence type="ECO:0000313" key="2">
    <source>
        <dbReference type="Proteomes" id="UP001283341"/>
    </source>
</evidence>
<sequence length="422" mass="47479">MVLRLDAVAEKRITGRSVGAAAGAGEDSATEEQDPDEMMLDRAVFSFCICSLKQKIYQRVYDNPLLHFTSVLAIGPTEMLWMPAHSFTRNLAGLLWCSRVLVLENSFAPYDGPADNNQTDEEVTSDSVDNFMLERREWLCDGVYAPISTIIEWMAYGRGFRRHKVGTPRLAWEQGGTALNLEVIRIQVSDLQRAATAIVDEAETLLDALLAGSWAQVRSTIVLDDIVDSLVYEGPGRSFATNGKNRIAELIGSSLFRTVKTEGGRVPGQGPEMTTLKHYDTEQLPRNVFVFDGLVVLITDHNKQRRGRRVARWLPVDVSRIMVAYAWLWKDASKGLWNTEDLSRRLDLLSSTYVGVRLTVKGLVVRQMEMDVTNGGNECEEWVDPQTGELRQQPLVDYIWDLQATHGSRIAASHYAFYNRRC</sequence>
<keyword evidence="2" id="KW-1185">Reference proteome</keyword>
<accession>A0AAE0I1Y6</accession>
<organism evidence="1 2">
    <name type="scientific">Apodospora peruviana</name>
    <dbReference type="NCBI Taxonomy" id="516989"/>
    <lineage>
        <taxon>Eukaryota</taxon>
        <taxon>Fungi</taxon>
        <taxon>Dikarya</taxon>
        <taxon>Ascomycota</taxon>
        <taxon>Pezizomycotina</taxon>
        <taxon>Sordariomycetes</taxon>
        <taxon>Sordariomycetidae</taxon>
        <taxon>Sordariales</taxon>
        <taxon>Lasiosphaeriaceae</taxon>
        <taxon>Apodospora</taxon>
    </lineage>
</organism>
<comment type="caution">
    <text evidence="1">The sequence shown here is derived from an EMBL/GenBank/DDBJ whole genome shotgun (WGS) entry which is preliminary data.</text>
</comment>
<dbReference type="AlphaFoldDB" id="A0AAE0I1Y6"/>
<reference evidence="1" key="2">
    <citation type="submission" date="2023-06" db="EMBL/GenBank/DDBJ databases">
        <authorList>
            <consortium name="Lawrence Berkeley National Laboratory"/>
            <person name="Haridas S."/>
            <person name="Hensen N."/>
            <person name="Bonometti L."/>
            <person name="Westerberg I."/>
            <person name="Brannstrom I.O."/>
            <person name="Guillou S."/>
            <person name="Cros-Aarteil S."/>
            <person name="Calhoun S."/>
            <person name="Kuo A."/>
            <person name="Mondo S."/>
            <person name="Pangilinan J."/>
            <person name="Riley R."/>
            <person name="Labutti K."/>
            <person name="Andreopoulos B."/>
            <person name="Lipzen A."/>
            <person name="Chen C."/>
            <person name="Yanf M."/>
            <person name="Daum C."/>
            <person name="Ng V."/>
            <person name="Clum A."/>
            <person name="Steindorff A."/>
            <person name="Ohm R."/>
            <person name="Martin F."/>
            <person name="Silar P."/>
            <person name="Natvig D."/>
            <person name="Lalanne C."/>
            <person name="Gautier V."/>
            <person name="Ament-Velasquez S.L."/>
            <person name="Kruys A."/>
            <person name="Hutchinson M.I."/>
            <person name="Powell A.J."/>
            <person name="Barry K."/>
            <person name="Miller A.N."/>
            <person name="Grigoriev I.V."/>
            <person name="Debuchy R."/>
            <person name="Gladieux P."/>
            <person name="Thoren M.H."/>
            <person name="Johannesson H."/>
        </authorList>
    </citation>
    <scope>NUCLEOTIDE SEQUENCE</scope>
    <source>
        <strain evidence="1">CBS 118394</strain>
    </source>
</reference>
<gene>
    <name evidence="1" type="ORF">B0H66DRAFT_583433</name>
</gene>
<evidence type="ECO:0000313" key="1">
    <source>
        <dbReference type="EMBL" id="KAK3317109.1"/>
    </source>
</evidence>
<dbReference type="Proteomes" id="UP001283341">
    <property type="component" value="Unassembled WGS sequence"/>
</dbReference>